<dbReference type="Proteomes" id="UP000745859">
    <property type="component" value="Unassembled WGS sequence"/>
</dbReference>
<dbReference type="Pfam" id="PF05036">
    <property type="entry name" value="SPOR"/>
    <property type="match status" value="1"/>
</dbReference>
<dbReference type="InterPro" id="IPR036680">
    <property type="entry name" value="SPOR-like_sf"/>
</dbReference>
<dbReference type="Gene3D" id="3.30.70.1070">
    <property type="entry name" value="Sporulation related repeat"/>
    <property type="match status" value="1"/>
</dbReference>
<reference evidence="2 3" key="1">
    <citation type="submission" date="2020-03" db="EMBL/GenBank/DDBJ databases">
        <title>Genomic Encyclopedia of Type Strains, Phase IV (KMG-IV): sequencing the most valuable type-strain genomes for metagenomic binning, comparative biology and taxonomic classification.</title>
        <authorList>
            <person name="Goeker M."/>
        </authorList>
    </citation>
    <scope>NUCLEOTIDE SEQUENCE [LARGE SCALE GENOMIC DNA]</scope>
    <source>
        <strain evidence="2 3">DSM 101599</strain>
    </source>
</reference>
<dbReference type="Pfam" id="PF18174">
    <property type="entry name" value="HU-CCDC81_bac_1"/>
    <property type="match status" value="1"/>
</dbReference>
<protein>
    <recommendedName>
        <fullName evidence="1">SPOR domain-containing protein</fullName>
    </recommendedName>
</protein>
<organism evidence="2 3">
    <name type="scientific">Wenyingzhuangia heitensis</name>
    <dbReference type="NCBI Taxonomy" id="1487859"/>
    <lineage>
        <taxon>Bacteria</taxon>
        <taxon>Pseudomonadati</taxon>
        <taxon>Bacteroidota</taxon>
        <taxon>Flavobacteriia</taxon>
        <taxon>Flavobacteriales</taxon>
        <taxon>Flavobacteriaceae</taxon>
        <taxon>Wenyingzhuangia</taxon>
    </lineage>
</organism>
<dbReference type="PROSITE" id="PS51724">
    <property type="entry name" value="SPOR"/>
    <property type="match status" value="1"/>
</dbReference>
<dbReference type="InterPro" id="IPR007730">
    <property type="entry name" value="SPOR-like_dom"/>
</dbReference>
<evidence type="ECO:0000259" key="1">
    <source>
        <dbReference type="PROSITE" id="PS51724"/>
    </source>
</evidence>
<dbReference type="Pfam" id="PF18175">
    <property type="entry name" value="HU-CCDC81_bac_2"/>
    <property type="match status" value="1"/>
</dbReference>
<gene>
    <name evidence="2" type="ORF">FHR24_000504</name>
</gene>
<dbReference type="SUPFAM" id="SSF110997">
    <property type="entry name" value="Sporulation related repeat"/>
    <property type="match status" value="1"/>
</dbReference>
<sequence>MQLSKYISDLLYRYECVMVPNFGGFVSNTLASQLDSENQIFTPPSKNISFNVNLQQNDGLLVNHVATSLNVTYDESVQIIQKTVENWKQDLQNAPLLLQNIGQFTFINNQLSFEPIDKINYLTSSFGLSDVDANYVLRNTIITPQQEVIRKKSYTKYIAAAAIATGLFIGANTYISNLANQQEIVAQQEITHQIQQASFNILTPLPSITLNVEKKEVEAVRYKYHIIAGAFKDETNAVKKVSLLNKKGYKSSIIGLNKWGLTQVSYQSFNNKREAINTLNKIRKVDNKHAWLFVNE</sequence>
<accession>A0ABX0U8F3</accession>
<feature type="domain" description="SPOR" evidence="1">
    <location>
        <begin position="218"/>
        <end position="296"/>
    </location>
</feature>
<comment type="caution">
    <text evidence="2">The sequence shown here is derived from an EMBL/GenBank/DDBJ whole genome shotgun (WGS) entry which is preliminary data.</text>
</comment>
<evidence type="ECO:0000313" key="3">
    <source>
        <dbReference type="Proteomes" id="UP000745859"/>
    </source>
</evidence>
<name>A0ABX0U8F3_9FLAO</name>
<dbReference type="EMBL" id="JAASQL010000001">
    <property type="protein sequence ID" value="NIJ44065.1"/>
    <property type="molecule type" value="Genomic_DNA"/>
</dbReference>
<proteinExistence type="predicted"/>
<keyword evidence="3" id="KW-1185">Reference proteome</keyword>
<dbReference type="InterPro" id="IPR040495">
    <property type="entry name" value="HU-CCDC81_bac_1"/>
</dbReference>
<dbReference type="RefSeq" id="WP_167183402.1">
    <property type="nucleotide sequence ID" value="NZ_JAASQL010000001.1"/>
</dbReference>
<evidence type="ECO:0000313" key="2">
    <source>
        <dbReference type="EMBL" id="NIJ44065.1"/>
    </source>
</evidence>
<dbReference type="InterPro" id="IPR041268">
    <property type="entry name" value="HU-CCDC81_bac_2"/>
</dbReference>